<dbReference type="SUPFAM" id="SSF52980">
    <property type="entry name" value="Restriction endonuclease-like"/>
    <property type="match status" value="1"/>
</dbReference>
<dbReference type="InterPro" id="IPR011856">
    <property type="entry name" value="tRNA_endonuc-like_dom_sf"/>
</dbReference>
<dbReference type="EMBL" id="JACRWC010000029">
    <property type="protein sequence ID" value="MBC5998696.1"/>
    <property type="molecule type" value="Genomic_DNA"/>
</dbReference>
<dbReference type="NCBIfam" id="NF009154">
    <property type="entry name" value="PRK12497.3-3"/>
    <property type="match status" value="1"/>
</dbReference>
<dbReference type="Pfam" id="PF02021">
    <property type="entry name" value="UPF0102"/>
    <property type="match status" value="1"/>
</dbReference>
<organism evidence="3 4">
    <name type="scientific">Lentihominibacter faecis</name>
    <dbReference type="NCBI Taxonomy" id="2764712"/>
    <lineage>
        <taxon>Bacteria</taxon>
        <taxon>Bacillati</taxon>
        <taxon>Bacillota</taxon>
        <taxon>Clostridia</taxon>
        <taxon>Peptostreptococcales</taxon>
        <taxon>Anaerovoracaceae</taxon>
        <taxon>Lentihominibacter</taxon>
    </lineage>
</organism>
<proteinExistence type="inferred from homology"/>
<dbReference type="Gene3D" id="3.40.1350.10">
    <property type="match status" value="1"/>
</dbReference>
<comment type="similarity">
    <text evidence="1 2">Belongs to the UPF0102 family.</text>
</comment>
<dbReference type="CDD" id="cd20736">
    <property type="entry name" value="PoNe_Nuclease"/>
    <property type="match status" value="1"/>
</dbReference>
<dbReference type="InterPro" id="IPR003509">
    <property type="entry name" value="UPF0102_YraN-like"/>
</dbReference>
<name>A0A923NCL3_9FIRM</name>
<gene>
    <name evidence="3" type="ORF">H8876_01490</name>
</gene>
<accession>A0A923NCL3</accession>
<dbReference type="Proteomes" id="UP000644115">
    <property type="component" value="Unassembled WGS sequence"/>
</dbReference>
<dbReference type="InterPro" id="IPR011335">
    <property type="entry name" value="Restrct_endonuc-II-like"/>
</dbReference>
<dbReference type="AlphaFoldDB" id="A0A923NCL3"/>
<keyword evidence="4" id="KW-1185">Reference proteome</keyword>
<sequence>MGNRELGRIGEQAAAELLQMEGYEILERNYRCQAGEIDLIAARGSEVSFVEVKTRRNDHYGRPCEAVGAQKIYHIRRTAVHYLQEQEMFYDDVRFHVVEVTLEQIRDAF</sequence>
<dbReference type="GO" id="GO:0003676">
    <property type="term" value="F:nucleic acid binding"/>
    <property type="evidence" value="ECO:0007669"/>
    <property type="project" value="InterPro"/>
</dbReference>
<dbReference type="RefSeq" id="WP_177265160.1">
    <property type="nucleotide sequence ID" value="NZ_JACRWC010000029.1"/>
</dbReference>
<evidence type="ECO:0000256" key="1">
    <source>
        <dbReference type="ARBA" id="ARBA00006738"/>
    </source>
</evidence>
<reference evidence="3" key="1">
    <citation type="submission" date="2020-08" db="EMBL/GenBank/DDBJ databases">
        <authorList>
            <person name="Liu C."/>
            <person name="Sun Q."/>
        </authorList>
    </citation>
    <scope>NUCLEOTIDE SEQUENCE</scope>
    <source>
        <strain evidence="3">BX16</strain>
    </source>
</reference>
<dbReference type="NCBIfam" id="NF009150">
    <property type="entry name" value="PRK12497.1-3"/>
    <property type="match status" value="1"/>
</dbReference>
<evidence type="ECO:0000313" key="4">
    <source>
        <dbReference type="Proteomes" id="UP000644115"/>
    </source>
</evidence>
<dbReference type="HAMAP" id="MF_00048">
    <property type="entry name" value="UPF0102"/>
    <property type="match status" value="1"/>
</dbReference>
<evidence type="ECO:0000313" key="3">
    <source>
        <dbReference type="EMBL" id="MBC5998696.1"/>
    </source>
</evidence>
<protein>
    <recommendedName>
        <fullName evidence="2">UPF0102 protein H8876_01490</fullName>
    </recommendedName>
</protein>
<dbReference type="PANTHER" id="PTHR34039:SF1">
    <property type="entry name" value="UPF0102 PROTEIN YRAN"/>
    <property type="match status" value="1"/>
</dbReference>
<dbReference type="PANTHER" id="PTHR34039">
    <property type="entry name" value="UPF0102 PROTEIN YRAN"/>
    <property type="match status" value="1"/>
</dbReference>
<evidence type="ECO:0000256" key="2">
    <source>
        <dbReference type="HAMAP-Rule" id="MF_00048"/>
    </source>
</evidence>
<comment type="caution">
    <text evidence="3">The sequence shown here is derived from an EMBL/GenBank/DDBJ whole genome shotgun (WGS) entry which is preliminary data.</text>
</comment>